<dbReference type="InterPro" id="IPR046522">
    <property type="entry name" value="DUF6699"/>
</dbReference>
<evidence type="ECO:0000313" key="3">
    <source>
        <dbReference type="EMBL" id="SJL07894.1"/>
    </source>
</evidence>
<reference evidence="4" key="1">
    <citation type="journal article" date="2017" name="Nat. Ecol. Evol.">
        <title>Genome expansion and lineage-specific genetic innovations in the forest pathogenic fungi Armillaria.</title>
        <authorList>
            <person name="Sipos G."/>
            <person name="Prasanna A.N."/>
            <person name="Walter M.C."/>
            <person name="O'Connor E."/>
            <person name="Balint B."/>
            <person name="Krizsan K."/>
            <person name="Kiss B."/>
            <person name="Hess J."/>
            <person name="Varga T."/>
            <person name="Slot J."/>
            <person name="Riley R."/>
            <person name="Boka B."/>
            <person name="Rigling D."/>
            <person name="Barry K."/>
            <person name="Lee J."/>
            <person name="Mihaltcheva S."/>
            <person name="LaButti K."/>
            <person name="Lipzen A."/>
            <person name="Waldron R."/>
            <person name="Moloney N.M."/>
            <person name="Sperisen C."/>
            <person name="Kredics L."/>
            <person name="Vagvoelgyi C."/>
            <person name="Patrignani A."/>
            <person name="Fitzpatrick D."/>
            <person name="Nagy I."/>
            <person name="Doyle S."/>
            <person name="Anderson J.B."/>
            <person name="Grigoriev I.V."/>
            <person name="Gueldener U."/>
            <person name="Muensterkoetter M."/>
            <person name="Nagy L.G."/>
        </authorList>
    </citation>
    <scope>NUCLEOTIDE SEQUENCE [LARGE SCALE GENOMIC DNA]</scope>
    <source>
        <strain evidence="4">C18/9</strain>
    </source>
</reference>
<dbReference type="AlphaFoldDB" id="A0A284RGK5"/>
<name>A0A284RGK5_ARMOS</name>
<dbReference type="Pfam" id="PF20415">
    <property type="entry name" value="DUF6699"/>
    <property type="match status" value="1"/>
</dbReference>
<evidence type="ECO:0000256" key="1">
    <source>
        <dbReference type="SAM" id="MobiDB-lite"/>
    </source>
</evidence>
<dbReference type="EMBL" id="FUEG01000008">
    <property type="protein sequence ID" value="SJL07894.1"/>
    <property type="molecule type" value="Genomic_DNA"/>
</dbReference>
<evidence type="ECO:0000313" key="4">
    <source>
        <dbReference type="Proteomes" id="UP000219338"/>
    </source>
</evidence>
<keyword evidence="4" id="KW-1185">Reference proteome</keyword>
<feature type="compositionally biased region" description="Low complexity" evidence="1">
    <location>
        <begin position="50"/>
        <end position="64"/>
    </location>
</feature>
<evidence type="ECO:0000259" key="2">
    <source>
        <dbReference type="Pfam" id="PF20415"/>
    </source>
</evidence>
<protein>
    <recommendedName>
        <fullName evidence="2">DUF6699 domain-containing protein</fullName>
    </recommendedName>
</protein>
<dbReference type="OrthoDB" id="2970175at2759"/>
<feature type="compositionally biased region" description="Polar residues" evidence="1">
    <location>
        <begin position="117"/>
        <end position="147"/>
    </location>
</feature>
<sequence>MISSIELPESSSPVMMRPVSRHSSRFAAAFSTSSRSMTPAPNERPRKDSSTPSSSSRTRKTSITGGLKSFLKPRKPSPEPVQQREIAMPRPRKASRTSPVDDIEAAAVGARPPVLAYTQSNSSHQGPSGWPATNNDNNVNHLPNSLNKYAFPSKPADALEASSGSYRKSRRNEAPARPQTSMGSKPKKADRHRPGNLTDSEAPLKMSLQLKTEILPVKRERIPLQWPLVRFSLSDKISKFWVVMFNIIFDPVGNKPQLKRFNGDYYAEMKDEERTLTASPHCTLRKMNIRVKVDHPFIPWIVKVRRKEGIRCIDVFEAVYSCFKTTLTPDEELRYQDYLKTDWCVTAFKFRCAKSPGITYVNERQGKRRVDLLGERTFFGGLTHDGDDKWTLALESHRRFAPCYM</sequence>
<gene>
    <name evidence="3" type="ORF">ARMOST_11251</name>
</gene>
<feature type="compositionally biased region" description="Low complexity" evidence="1">
    <location>
        <begin position="25"/>
        <end position="36"/>
    </location>
</feature>
<feature type="compositionally biased region" description="Low complexity" evidence="1">
    <location>
        <begin position="1"/>
        <end position="13"/>
    </location>
</feature>
<organism evidence="3 4">
    <name type="scientific">Armillaria ostoyae</name>
    <name type="common">Armillaria root rot fungus</name>
    <dbReference type="NCBI Taxonomy" id="47428"/>
    <lineage>
        <taxon>Eukaryota</taxon>
        <taxon>Fungi</taxon>
        <taxon>Dikarya</taxon>
        <taxon>Basidiomycota</taxon>
        <taxon>Agaricomycotina</taxon>
        <taxon>Agaricomycetes</taxon>
        <taxon>Agaricomycetidae</taxon>
        <taxon>Agaricales</taxon>
        <taxon>Marasmiineae</taxon>
        <taxon>Physalacriaceae</taxon>
        <taxon>Armillaria</taxon>
    </lineage>
</organism>
<dbReference type="Proteomes" id="UP000219338">
    <property type="component" value="Unassembled WGS sequence"/>
</dbReference>
<accession>A0A284RGK5</accession>
<feature type="region of interest" description="Disordered" evidence="1">
    <location>
        <begin position="1"/>
        <end position="202"/>
    </location>
</feature>
<feature type="domain" description="DUF6699" evidence="2">
    <location>
        <begin position="278"/>
        <end position="386"/>
    </location>
</feature>
<proteinExistence type="predicted"/>